<dbReference type="PANTHER" id="PTHR34109:SF1">
    <property type="entry name" value="VOC DOMAIN-CONTAINING PROTEIN"/>
    <property type="match status" value="1"/>
</dbReference>
<dbReference type="SUPFAM" id="SSF54593">
    <property type="entry name" value="Glyoxalase/Bleomycin resistance protein/Dihydroxybiphenyl dioxygenase"/>
    <property type="match status" value="1"/>
</dbReference>
<gene>
    <name evidence="2" type="ORF">J40TS1_36030</name>
</gene>
<name>A0A920CYJ9_9BACL</name>
<dbReference type="InterPro" id="IPR037523">
    <property type="entry name" value="VOC_core"/>
</dbReference>
<evidence type="ECO:0000313" key="2">
    <source>
        <dbReference type="EMBL" id="GIP17961.1"/>
    </source>
</evidence>
<keyword evidence="3" id="KW-1185">Reference proteome</keyword>
<proteinExistence type="predicted"/>
<dbReference type="CDD" id="cd07246">
    <property type="entry name" value="VOC_like"/>
    <property type="match status" value="1"/>
</dbReference>
<dbReference type="AlphaFoldDB" id="A0A920CYJ9"/>
<evidence type="ECO:0000259" key="1">
    <source>
        <dbReference type="PROSITE" id="PS51819"/>
    </source>
</evidence>
<dbReference type="Gene3D" id="3.30.720.120">
    <property type="match status" value="1"/>
</dbReference>
<dbReference type="InterPro" id="IPR029068">
    <property type="entry name" value="Glyas_Bleomycin-R_OHBP_Dase"/>
</dbReference>
<dbReference type="Pfam" id="PF00903">
    <property type="entry name" value="Glyoxalase"/>
    <property type="match status" value="1"/>
</dbReference>
<dbReference type="Gene3D" id="3.30.720.110">
    <property type="match status" value="1"/>
</dbReference>
<dbReference type="PROSITE" id="PS51819">
    <property type="entry name" value="VOC"/>
    <property type="match status" value="1"/>
</dbReference>
<organism evidence="2 3">
    <name type="scientific">Paenibacillus montaniterrae</name>
    <dbReference type="NCBI Taxonomy" id="429341"/>
    <lineage>
        <taxon>Bacteria</taxon>
        <taxon>Bacillati</taxon>
        <taxon>Bacillota</taxon>
        <taxon>Bacilli</taxon>
        <taxon>Bacillales</taxon>
        <taxon>Paenibacillaceae</taxon>
        <taxon>Paenibacillus</taxon>
    </lineage>
</organism>
<evidence type="ECO:0000313" key="3">
    <source>
        <dbReference type="Proteomes" id="UP000683139"/>
    </source>
</evidence>
<accession>A0A920CYJ9</accession>
<dbReference type="EMBL" id="BOSE01000007">
    <property type="protein sequence ID" value="GIP17961.1"/>
    <property type="molecule type" value="Genomic_DNA"/>
</dbReference>
<dbReference type="Proteomes" id="UP000683139">
    <property type="component" value="Unassembled WGS sequence"/>
</dbReference>
<feature type="domain" description="VOC" evidence="1">
    <location>
        <begin position="22"/>
        <end position="151"/>
    </location>
</feature>
<protein>
    <submittedName>
        <fullName evidence="2">Glyoxalase</fullName>
    </submittedName>
</protein>
<dbReference type="InterPro" id="IPR004360">
    <property type="entry name" value="Glyas_Fos-R_dOase_dom"/>
</dbReference>
<dbReference type="PANTHER" id="PTHR34109">
    <property type="entry name" value="BNAUNNG04460D PROTEIN-RELATED"/>
    <property type="match status" value="1"/>
</dbReference>
<comment type="caution">
    <text evidence="2">The sequence shown here is derived from an EMBL/GenBank/DDBJ whole genome shotgun (WGS) entry which is preliminary data.</text>
</comment>
<sequence>MSEHIPTTGANGTYTKNGVPNGFTTLTPFIVVSQPAEAIQFYKEVFGAEVIDVTEFTDEQGQSLIVHAELDFGNGRLQLGAANPSYKLVLPPAEDNACYSLSIYVPSVDQTFELAVAKGAKVREPIANFVSGDRYGSILDPFGIRWSIMTRVEDLSQEESNRRVQEWAKSFSGQ</sequence>
<reference evidence="2" key="1">
    <citation type="submission" date="2021-03" db="EMBL/GenBank/DDBJ databases">
        <title>Antimicrobial resistance genes in bacteria isolated from Japanese honey, and their potential for conferring macrolide and lincosamide resistance in the American foulbrood pathogen Paenibacillus larvae.</title>
        <authorList>
            <person name="Okamoto M."/>
            <person name="Kumagai M."/>
            <person name="Kanamori H."/>
            <person name="Takamatsu D."/>
        </authorList>
    </citation>
    <scope>NUCLEOTIDE SEQUENCE</scope>
    <source>
        <strain evidence="2">J40TS1</strain>
    </source>
</reference>
<dbReference type="RefSeq" id="WP_213517830.1">
    <property type="nucleotide sequence ID" value="NZ_BOSE01000007.1"/>
</dbReference>